<dbReference type="EMBL" id="MEUM01000126">
    <property type="protein sequence ID" value="OGC40087.1"/>
    <property type="molecule type" value="Genomic_DNA"/>
</dbReference>
<comment type="caution">
    <text evidence="1">The sequence shown here is derived from an EMBL/GenBank/DDBJ whole genome shotgun (WGS) entry which is preliminary data.</text>
</comment>
<evidence type="ECO:0000313" key="2">
    <source>
        <dbReference type="Proteomes" id="UP000177025"/>
    </source>
</evidence>
<protein>
    <submittedName>
        <fullName evidence="1">Uncharacterized protein</fullName>
    </submittedName>
</protein>
<name>A0A1F4U5D8_UNCW3</name>
<dbReference type="Proteomes" id="UP000177025">
    <property type="component" value="Unassembled WGS sequence"/>
</dbReference>
<gene>
    <name evidence="1" type="ORF">A2Y85_01965</name>
</gene>
<organism evidence="1 2">
    <name type="scientific">candidate division WOR-3 bacterium RBG_13_43_14</name>
    <dbReference type="NCBI Taxonomy" id="1802590"/>
    <lineage>
        <taxon>Bacteria</taxon>
        <taxon>Bacteria division WOR-3</taxon>
    </lineage>
</organism>
<evidence type="ECO:0000313" key="1">
    <source>
        <dbReference type="EMBL" id="OGC40087.1"/>
    </source>
</evidence>
<proteinExistence type="predicted"/>
<accession>A0A1F4U5D8</accession>
<dbReference type="AlphaFoldDB" id="A0A1F4U5D8"/>
<sequence>MNIFLILISVSLPHSETYTYETNDKGKIGNMIIETWFDSLGYHAIYKWEDRVQQILFDADDMSTRHVKKTIGEKLDYEITREKDIRVYFQGRRTTYYDKDPVYDRHALEYALRGFEYSSDFSQIIKLHVPEFMIINARISIDGRENVLTHFGDTECWKVKMSPRVLFLKWSFYFWIEVEYPHRFIRYSDSSGKNTISLIEYTDHSE</sequence>
<reference evidence="1 2" key="1">
    <citation type="journal article" date="2016" name="Nat. Commun.">
        <title>Thousands of microbial genomes shed light on interconnected biogeochemical processes in an aquifer system.</title>
        <authorList>
            <person name="Anantharaman K."/>
            <person name="Brown C.T."/>
            <person name="Hug L.A."/>
            <person name="Sharon I."/>
            <person name="Castelle C.J."/>
            <person name="Probst A.J."/>
            <person name="Thomas B.C."/>
            <person name="Singh A."/>
            <person name="Wilkins M.J."/>
            <person name="Karaoz U."/>
            <person name="Brodie E.L."/>
            <person name="Williams K.H."/>
            <person name="Hubbard S.S."/>
            <person name="Banfield J.F."/>
        </authorList>
    </citation>
    <scope>NUCLEOTIDE SEQUENCE [LARGE SCALE GENOMIC DNA]</scope>
</reference>